<dbReference type="GO" id="GO:0008855">
    <property type="term" value="F:exodeoxyribonuclease VII activity"/>
    <property type="evidence" value="ECO:0007669"/>
    <property type="project" value="UniProtKB-UniRule"/>
</dbReference>
<evidence type="ECO:0000256" key="7">
    <source>
        <dbReference type="SAM" id="Coils"/>
    </source>
</evidence>
<evidence type="ECO:0000313" key="8">
    <source>
        <dbReference type="EMBL" id="RIY40185.1"/>
    </source>
</evidence>
<dbReference type="Proteomes" id="UP000265916">
    <property type="component" value="Unassembled WGS sequence"/>
</dbReference>
<keyword evidence="3" id="KW-0540">Nuclease</keyword>
<dbReference type="SUPFAM" id="SSF116842">
    <property type="entry name" value="XseB-like"/>
    <property type="match status" value="1"/>
</dbReference>
<accession>A0A3A1YRA8</accession>
<sequence length="73" mass="8383">MSEEQALSQKPESFEEKIEKVKEIIKSMEGDQLSLQNLTAQYTEALTLVDELCEELNQASQKLEVVQQKRAKQ</sequence>
<organism evidence="8 9">
    <name type="scientific">Psittacicella hinzii</name>
    <dbReference type="NCBI Taxonomy" id="2028575"/>
    <lineage>
        <taxon>Bacteria</taxon>
        <taxon>Pseudomonadati</taxon>
        <taxon>Pseudomonadota</taxon>
        <taxon>Gammaproteobacteria</taxon>
        <taxon>Pasteurellales</taxon>
        <taxon>Psittacicellaceae</taxon>
        <taxon>Psittacicella</taxon>
    </lineage>
</organism>
<evidence type="ECO:0000313" key="9">
    <source>
        <dbReference type="Proteomes" id="UP000265916"/>
    </source>
</evidence>
<dbReference type="GO" id="GO:0006308">
    <property type="term" value="P:DNA catabolic process"/>
    <property type="evidence" value="ECO:0007669"/>
    <property type="project" value="UniProtKB-UniRule"/>
</dbReference>
<gene>
    <name evidence="8" type="primary">xseB</name>
    <name evidence="8" type="ORF">CKF58_00965</name>
</gene>
<keyword evidence="9" id="KW-1185">Reference proteome</keyword>
<keyword evidence="7" id="KW-0175">Coiled coil</keyword>
<protein>
    <recommendedName>
        <fullName evidence="6">Exodeoxyribonuclease VII small subunit</fullName>
        <ecNumber evidence="6">3.1.11.6</ecNumber>
    </recommendedName>
</protein>
<comment type="caution">
    <text evidence="8">The sequence shown here is derived from an EMBL/GenBank/DDBJ whole genome shotgun (WGS) entry which is preliminary data.</text>
</comment>
<dbReference type="RefSeq" id="WP_119530121.1">
    <property type="nucleotide sequence ID" value="NZ_JBHSSP010000007.1"/>
</dbReference>
<dbReference type="GO" id="GO:0009318">
    <property type="term" value="C:exodeoxyribonuclease VII complex"/>
    <property type="evidence" value="ECO:0007669"/>
    <property type="project" value="UniProtKB-UniRule"/>
</dbReference>
<dbReference type="InterPro" id="IPR037004">
    <property type="entry name" value="Exonuc_VII_ssu_sf"/>
</dbReference>
<dbReference type="Pfam" id="PF02609">
    <property type="entry name" value="Exonuc_VII_S"/>
    <property type="match status" value="1"/>
</dbReference>
<proteinExistence type="inferred from homology"/>
<evidence type="ECO:0000256" key="2">
    <source>
        <dbReference type="ARBA" id="ARBA00022490"/>
    </source>
</evidence>
<evidence type="ECO:0000256" key="4">
    <source>
        <dbReference type="ARBA" id="ARBA00022801"/>
    </source>
</evidence>
<evidence type="ECO:0000256" key="1">
    <source>
        <dbReference type="ARBA" id="ARBA00009998"/>
    </source>
</evidence>
<evidence type="ECO:0000256" key="6">
    <source>
        <dbReference type="NCBIfam" id="TIGR01280"/>
    </source>
</evidence>
<dbReference type="NCBIfam" id="TIGR01280">
    <property type="entry name" value="xseB"/>
    <property type="match status" value="1"/>
</dbReference>
<dbReference type="Gene3D" id="1.10.287.1040">
    <property type="entry name" value="Exonuclease VII, small subunit"/>
    <property type="match status" value="1"/>
</dbReference>
<dbReference type="InterPro" id="IPR003761">
    <property type="entry name" value="Exonuc_VII_S"/>
</dbReference>
<dbReference type="AlphaFoldDB" id="A0A3A1YRA8"/>
<name>A0A3A1YRA8_9GAMM</name>
<feature type="coiled-coil region" evidence="7">
    <location>
        <begin position="35"/>
        <end position="69"/>
    </location>
</feature>
<dbReference type="EMBL" id="NRJG01000017">
    <property type="protein sequence ID" value="RIY40185.1"/>
    <property type="molecule type" value="Genomic_DNA"/>
</dbReference>
<keyword evidence="5" id="KW-0269">Exonuclease</keyword>
<evidence type="ECO:0000256" key="3">
    <source>
        <dbReference type="ARBA" id="ARBA00022722"/>
    </source>
</evidence>
<keyword evidence="2" id="KW-0963">Cytoplasm</keyword>
<comment type="similarity">
    <text evidence="1">Belongs to the XseB family.</text>
</comment>
<keyword evidence="4" id="KW-0378">Hydrolase</keyword>
<evidence type="ECO:0000256" key="5">
    <source>
        <dbReference type="ARBA" id="ARBA00022839"/>
    </source>
</evidence>
<dbReference type="EC" id="3.1.11.6" evidence="6"/>
<reference evidence="8 9" key="1">
    <citation type="submission" date="2017-08" db="EMBL/GenBank/DDBJ databases">
        <title>Reclassification of Bisgaard taxon 37 and 44.</title>
        <authorList>
            <person name="Christensen H."/>
        </authorList>
    </citation>
    <scope>NUCLEOTIDE SEQUENCE [LARGE SCALE GENOMIC DNA]</scope>
    <source>
        <strain evidence="8 9">111</strain>
    </source>
</reference>